<evidence type="ECO:0000256" key="1">
    <source>
        <dbReference type="RuleBase" id="RU363097"/>
    </source>
</evidence>
<evidence type="ECO:0000313" key="3">
    <source>
        <dbReference type="EMBL" id="DAD48443.1"/>
    </source>
</evidence>
<dbReference type="EMBL" id="DUZY01000008">
    <property type="protein sequence ID" value="DAD48443.1"/>
    <property type="molecule type" value="Genomic_DNA"/>
</dbReference>
<keyword evidence="1" id="KW-0443">Lipid metabolism</keyword>
<comment type="similarity">
    <text evidence="1">Belongs to the fatty acyl-CoA reductase family.</text>
</comment>
<reference evidence="3 4" key="1">
    <citation type="journal article" date="2020" name="Mol. Biol. Evol.">
        <title>Distinct Expression and Methylation Patterns for Genes with Different Fates following a Single Whole-Genome Duplication in Flowering Plants.</title>
        <authorList>
            <person name="Shi T."/>
            <person name="Rahmani R.S."/>
            <person name="Gugger P.F."/>
            <person name="Wang M."/>
            <person name="Li H."/>
            <person name="Zhang Y."/>
            <person name="Li Z."/>
            <person name="Wang Q."/>
            <person name="Van de Peer Y."/>
            <person name="Marchal K."/>
            <person name="Chen J."/>
        </authorList>
    </citation>
    <scope>NUCLEOTIDE SEQUENCE [LARGE SCALE GENOMIC DNA]</scope>
    <source>
        <tissue evidence="3">Leaf</tissue>
    </source>
</reference>
<dbReference type="Pfam" id="PF07993">
    <property type="entry name" value="NAD_binding_4"/>
    <property type="match status" value="1"/>
</dbReference>
<protein>
    <recommendedName>
        <fullName evidence="1">Fatty acyl-CoA reductase</fullName>
        <ecNumber evidence="1">1.2.1.84</ecNumber>
    </recommendedName>
</protein>
<dbReference type="Gene3D" id="3.40.50.720">
    <property type="entry name" value="NAD(P)-binding Rossmann-like Domain"/>
    <property type="match status" value="1"/>
</dbReference>
<dbReference type="PANTHER" id="PTHR11011">
    <property type="entry name" value="MALE STERILITY PROTEIN 2-RELATED"/>
    <property type="match status" value="1"/>
</dbReference>
<dbReference type="GO" id="GO:0006629">
    <property type="term" value="P:lipid metabolic process"/>
    <property type="evidence" value="ECO:0007669"/>
    <property type="project" value="UniProtKB-KW"/>
</dbReference>
<dbReference type="SUPFAM" id="SSF51735">
    <property type="entry name" value="NAD(P)-binding Rossmann-fold domains"/>
    <property type="match status" value="1"/>
</dbReference>
<keyword evidence="4" id="KW-1185">Reference proteome</keyword>
<dbReference type="GO" id="GO:0102965">
    <property type="term" value="F:alcohol-forming long-chain fatty acyl-CoA reductase activity"/>
    <property type="evidence" value="ECO:0007669"/>
    <property type="project" value="UniProtKB-EC"/>
</dbReference>
<dbReference type="Proteomes" id="UP000607653">
    <property type="component" value="Unassembled WGS sequence"/>
</dbReference>
<dbReference type="GO" id="GO:0080019">
    <property type="term" value="F:alcohol-forming very long-chain fatty acyl-CoA reductase activity"/>
    <property type="evidence" value="ECO:0007669"/>
    <property type="project" value="InterPro"/>
</dbReference>
<dbReference type="CDD" id="cd05236">
    <property type="entry name" value="FAR-N_SDR_e"/>
    <property type="match status" value="1"/>
</dbReference>
<comment type="caution">
    <text evidence="3">The sequence shown here is derived from an EMBL/GenBank/DDBJ whole genome shotgun (WGS) entry which is preliminary data.</text>
</comment>
<dbReference type="InterPro" id="IPR026055">
    <property type="entry name" value="FAR"/>
</dbReference>
<dbReference type="PANTHER" id="PTHR11011:SF45">
    <property type="entry name" value="FATTY ACYL-COA REDUCTASE CG8306-RELATED"/>
    <property type="match status" value="1"/>
</dbReference>
<sequence length="559" mass="62143">MGAFFLNHVFATPKELTRSTSEHVRCCISGLSSWKKRMNVVRCQSSGNFSSSKGLSSVQSDIKTQDQIPLKHAYDTTLMDSGDGIGIVRFLNGKNILVTGATGFLGKVLIEKILRAQADVGKIYLLIMAKNKEAAKNRLKTEILSTELFKCLQQAHGKSYEAAMLSKLVPVVGNVRESNLGIEADLAEEIAEEVDVILNLAANTTFDERYDVAIDTNTQGPSRLMGFGKRCRKLKLFLHVSTAYVNGERRGRILEKPFFIGDSIAKERLLLETTLSTSLPVLDVGAETKLACTEAASQVNTVNEKMKELGIERARLYGWQNTYSFTKAMGEMMINSTRGEIPVVIIRPSIVESTFRDPFPGWIEGIRMIDPLVSYYGKGRLTSFLVDPKAVIDLVPADMVVNATIAAMAKHGAAQKPGLEIYHVASSVVNPILLGDLFRFFYEHFHSFPCMGPDGKPIPISRLKLFNTMHDFSSQLWTDTVQRSGQAAAIASNTKLSDRLKKLVAPVQYLAELYEPYTFYGGWRSFGFDVRSINWEDYITKIHIPGLRRHAMKEKGMSG</sequence>
<keyword evidence="1" id="KW-0521">NADP</keyword>
<comment type="function">
    <text evidence="1">Catalyzes the reduction of fatty acyl-CoA to fatty alcohols.</text>
</comment>
<organism evidence="3 4">
    <name type="scientific">Nelumbo nucifera</name>
    <name type="common">Sacred lotus</name>
    <dbReference type="NCBI Taxonomy" id="4432"/>
    <lineage>
        <taxon>Eukaryota</taxon>
        <taxon>Viridiplantae</taxon>
        <taxon>Streptophyta</taxon>
        <taxon>Embryophyta</taxon>
        <taxon>Tracheophyta</taxon>
        <taxon>Spermatophyta</taxon>
        <taxon>Magnoliopsida</taxon>
        <taxon>Proteales</taxon>
        <taxon>Nelumbonaceae</taxon>
        <taxon>Nelumbo</taxon>
    </lineage>
</organism>
<dbReference type="InterPro" id="IPR036291">
    <property type="entry name" value="NAD(P)-bd_dom_sf"/>
</dbReference>
<keyword evidence="1" id="KW-0560">Oxidoreductase</keyword>
<name>A0A822ZU11_NELNU</name>
<evidence type="ECO:0000313" key="4">
    <source>
        <dbReference type="Proteomes" id="UP000607653"/>
    </source>
</evidence>
<dbReference type="EC" id="1.2.1.84" evidence="1"/>
<feature type="domain" description="Thioester reductase (TE)" evidence="2">
    <location>
        <begin position="98"/>
        <end position="404"/>
    </location>
</feature>
<dbReference type="InterPro" id="IPR013120">
    <property type="entry name" value="FAR_NAD-bd"/>
</dbReference>
<evidence type="ECO:0000259" key="2">
    <source>
        <dbReference type="Pfam" id="PF07993"/>
    </source>
</evidence>
<comment type="catalytic activity">
    <reaction evidence="1">
        <text>a long-chain fatty acyl-CoA + 2 NADPH + 2 H(+) = a long-chain primary fatty alcohol + 2 NADP(+) + CoA</text>
        <dbReference type="Rhea" id="RHEA:52716"/>
        <dbReference type="ChEBI" id="CHEBI:15378"/>
        <dbReference type="ChEBI" id="CHEBI:57287"/>
        <dbReference type="ChEBI" id="CHEBI:57783"/>
        <dbReference type="ChEBI" id="CHEBI:58349"/>
        <dbReference type="ChEBI" id="CHEBI:77396"/>
        <dbReference type="ChEBI" id="CHEBI:83139"/>
        <dbReference type="EC" id="1.2.1.84"/>
    </reaction>
</comment>
<accession>A0A822ZU11</accession>
<proteinExistence type="inferred from homology"/>
<keyword evidence="1" id="KW-0444">Lipid biosynthesis</keyword>
<dbReference type="AlphaFoldDB" id="A0A822ZU11"/>
<gene>
    <name evidence="3" type="ORF">HUJ06_018380</name>
</gene>